<dbReference type="Proteomes" id="UP000054342">
    <property type="component" value="Unassembled WGS sequence"/>
</dbReference>
<feature type="region of interest" description="Disordered" evidence="1">
    <location>
        <begin position="43"/>
        <end position="85"/>
    </location>
</feature>
<proteinExistence type="predicted"/>
<dbReference type="GeneID" id="25328877"/>
<evidence type="ECO:0000313" key="3">
    <source>
        <dbReference type="Proteomes" id="UP000054342"/>
    </source>
</evidence>
<dbReference type="AlphaFoldDB" id="A0A0D2EIZ2"/>
<reference evidence="2 3" key="1">
    <citation type="submission" date="2015-01" db="EMBL/GenBank/DDBJ databases">
        <title>The Genome Sequence of Exophiala xenobiotica CBS118157.</title>
        <authorList>
            <consortium name="The Broad Institute Genomics Platform"/>
            <person name="Cuomo C."/>
            <person name="de Hoog S."/>
            <person name="Gorbushina A."/>
            <person name="Stielow B."/>
            <person name="Teixiera M."/>
            <person name="Abouelleil A."/>
            <person name="Chapman S.B."/>
            <person name="Priest M."/>
            <person name="Young S.K."/>
            <person name="Wortman J."/>
            <person name="Nusbaum C."/>
            <person name="Birren B."/>
        </authorList>
    </citation>
    <scope>NUCLEOTIDE SEQUENCE [LARGE SCALE GENOMIC DNA]</scope>
    <source>
        <strain evidence="2 3">CBS 118157</strain>
    </source>
</reference>
<name>A0A0D2EIZ2_9EURO</name>
<evidence type="ECO:0000256" key="1">
    <source>
        <dbReference type="SAM" id="MobiDB-lite"/>
    </source>
</evidence>
<keyword evidence="3" id="KW-1185">Reference proteome</keyword>
<dbReference type="RefSeq" id="XP_013315204.1">
    <property type="nucleotide sequence ID" value="XM_013459750.1"/>
</dbReference>
<evidence type="ECO:0000313" key="2">
    <source>
        <dbReference type="EMBL" id="KIW54620.1"/>
    </source>
</evidence>
<sequence length="85" mass="9445">MLCGCGIIIKLPQWFRRKESEKKDEEADEVTARPPTYISAIEAVPSHVDEDSPMEGIADGPDFLRSQTPSPESLGKTQRADEREG</sequence>
<dbReference type="OrthoDB" id="10349987at2759"/>
<gene>
    <name evidence="2" type="ORF">PV05_06969</name>
</gene>
<dbReference type="EMBL" id="KN847320">
    <property type="protein sequence ID" value="KIW54620.1"/>
    <property type="molecule type" value="Genomic_DNA"/>
</dbReference>
<dbReference type="HOGENOM" id="CLU_2512652_0_0_1"/>
<organism evidence="2 3">
    <name type="scientific">Exophiala xenobiotica</name>
    <dbReference type="NCBI Taxonomy" id="348802"/>
    <lineage>
        <taxon>Eukaryota</taxon>
        <taxon>Fungi</taxon>
        <taxon>Dikarya</taxon>
        <taxon>Ascomycota</taxon>
        <taxon>Pezizomycotina</taxon>
        <taxon>Eurotiomycetes</taxon>
        <taxon>Chaetothyriomycetidae</taxon>
        <taxon>Chaetothyriales</taxon>
        <taxon>Herpotrichiellaceae</taxon>
        <taxon>Exophiala</taxon>
    </lineage>
</organism>
<protein>
    <submittedName>
        <fullName evidence="2">Uncharacterized protein</fullName>
    </submittedName>
</protein>
<accession>A0A0D2EIZ2</accession>